<dbReference type="RefSeq" id="WP_048038045.1">
    <property type="nucleotide sequence ID" value="NZ_CP009514.1"/>
</dbReference>
<name>A0A0E3RXR8_METMZ</name>
<feature type="domain" description="ABC-type glycine betaine transport system substrate-binding" evidence="1">
    <location>
        <begin position="36"/>
        <end position="299"/>
    </location>
</feature>
<reference evidence="2 3" key="1">
    <citation type="submission" date="2014-07" db="EMBL/GenBank/DDBJ databases">
        <title>Methanogenic archaea and the global carbon cycle.</title>
        <authorList>
            <person name="Henriksen J.R."/>
            <person name="Luke J."/>
            <person name="Reinhart S."/>
            <person name="Benedict M.N."/>
            <person name="Youngblut N.D."/>
            <person name="Metcalf M.E."/>
            <person name="Whitaker R.J."/>
            <person name="Metcalf W.W."/>
        </authorList>
    </citation>
    <scope>NUCLEOTIDE SEQUENCE [LARGE SCALE GENOMIC DNA]</scope>
    <source>
        <strain evidence="2 3">C16</strain>
    </source>
</reference>
<protein>
    <submittedName>
        <fullName evidence="2">L-proline glycine betaine binding ABC transporter protein ProX</fullName>
    </submittedName>
</protein>
<dbReference type="Proteomes" id="UP000033071">
    <property type="component" value="Chromosome"/>
</dbReference>
<dbReference type="InterPro" id="IPR007210">
    <property type="entry name" value="ABC_Gly_betaine_transp_sub-bd"/>
</dbReference>
<gene>
    <name evidence="2" type="ORF">MSMAC_2361</name>
</gene>
<dbReference type="PATRIC" id="fig|1434113.4.peg.2946"/>
<sequence length="306" mass="34277">MKFRFIIVLLLAASLFFSGCAENNQNRENNTQPAEKVVIGTKLFQESYITADMVSLLLEEQGYDTEVKENLGGTLVNYEALKKGDIQSYIEYTGTIYSQILKKPPLEEWDPEVVYEESEKGMLESDGVVIASSLGFEDAYAIAVDREWAENQGINTISDLEPYASEMSVGTDPEFATREDGLPQLARVYGFSFKNYNSMAPGIMYEAMENNEVDAISAYTTDTRNDLYGLKVLEDDKHALPPYDAVVLVTESFAEDNPEAMEALSQLNGRIDQDTMRRLNGEYDIEGRSAKDIARDYLIEEGLISS</sequence>
<dbReference type="GeneID" id="24882342"/>
<evidence type="ECO:0000313" key="2">
    <source>
        <dbReference type="EMBL" id="AKB72251.1"/>
    </source>
</evidence>
<proteinExistence type="predicted"/>
<dbReference type="GO" id="GO:0043190">
    <property type="term" value="C:ATP-binding cassette (ABC) transporter complex"/>
    <property type="evidence" value="ECO:0007669"/>
    <property type="project" value="InterPro"/>
</dbReference>
<dbReference type="InterPro" id="IPR041894">
    <property type="entry name" value="PBP2_ProX-like"/>
</dbReference>
<evidence type="ECO:0000259" key="1">
    <source>
        <dbReference type="Pfam" id="PF04069"/>
    </source>
</evidence>
<dbReference type="Pfam" id="PF04069">
    <property type="entry name" value="OpuAC"/>
    <property type="match status" value="1"/>
</dbReference>
<dbReference type="Gene3D" id="3.40.190.120">
    <property type="entry name" value="Osmoprotection protein (prox), domain 2"/>
    <property type="match status" value="1"/>
</dbReference>
<dbReference type="Gene3D" id="3.40.190.10">
    <property type="entry name" value="Periplasmic binding protein-like II"/>
    <property type="match status" value="1"/>
</dbReference>
<dbReference type="SUPFAM" id="SSF53850">
    <property type="entry name" value="Periplasmic binding protein-like II"/>
    <property type="match status" value="1"/>
</dbReference>
<accession>A0A0E3RXR8</accession>
<dbReference type="AlphaFoldDB" id="A0A0E3RXR8"/>
<dbReference type="GO" id="GO:0022857">
    <property type="term" value="F:transmembrane transporter activity"/>
    <property type="evidence" value="ECO:0007669"/>
    <property type="project" value="InterPro"/>
</dbReference>
<evidence type="ECO:0000313" key="3">
    <source>
        <dbReference type="Proteomes" id="UP000033071"/>
    </source>
</evidence>
<organism evidence="2 3">
    <name type="scientific">Methanosarcina mazei C16</name>
    <dbReference type="NCBI Taxonomy" id="1434113"/>
    <lineage>
        <taxon>Archaea</taxon>
        <taxon>Methanobacteriati</taxon>
        <taxon>Methanobacteriota</taxon>
        <taxon>Stenosarchaea group</taxon>
        <taxon>Methanomicrobia</taxon>
        <taxon>Methanosarcinales</taxon>
        <taxon>Methanosarcinaceae</taxon>
        <taxon>Methanosarcina</taxon>
    </lineage>
</organism>
<dbReference type="CDD" id="cd13607">
    <property type="entry name" value="PBP2_AfProX_like"/>
    <property type="match status" value="1"/>
</dbReference>
<dbReference type="HOGENOM" id="CLU_038355_1_0_2"/>
<dbReference type="PROSITE" id="PS51257">
    <property type="entry name" value="PROKAR_LIPOPROTEIN"/>
    <property type="match status" value="1"/>
</dbReference>
<dbReference type="EMBL" id="CP009514">
    <property type="protein sequence ID" value="AKB72251.1"/>
    <property type="molecule type" value="Genomic_DNA"/>
</dbReference>
<dbReference type="KEGG" id="mmac:MSMAC_2361"/>